<keyword evidence="2" id="KW-0378">Hydrolase</keyword>
<dbReference type="KEGG" id="cmav:ABHF33_08790"/>
<organism evidence="2">
    <name type="scientific">Chitinibacter mangrovi</name>
    <dbReference type="NCBI Taxonomy" id="3153927"/>
    <lineage>
        <taxon>Bacteria</taxon>
        <taxon>Pseudomonadati</taxon>
        <taxon>Pseudomonadota</taxon>
        <taxon>Betaproteobacteria</taxon>
        <taxon>Neisseriales</taxon>
        <taxon>Chitinibacteraceae</taxon>
        <taxon>Chitinibacter</taxon>
    </lineage>
</organism>
<keyword evidence="2" id="KW-0540">Nuclease</keyword>
<keyword evidence="2" id="KW-0255">Endonuclease</keyword>
<evidence type="ECO:0000259" key="1">
    <source>
        <dbReference type="Pfam" id="PF13391"/>
    </source>
</evidence>
<name>A0AAU7F5J9_9NEIS</name>
<dbReference type="RefSeq" id="WP_348943614.1">
    <property type="nucleotide sequence ID" value="NZ_CP157355.1"/>
</dbReference>
<sequence>MANNWSRDQLLIAVNLYCQLPFGRLHKNNPLIIAAANKIGRTPSALAMKLCNFASLDPKITSNGRKGLVGASYLDREIWAEFIEDPENIGYQSQFMVDQLAQQDIALSSLSSTEETVDIPSNFYSESTIIQSKARVKQAFFRKTVLSSYEHRCCITGLAEPKLLVASHIVPWSKDEHNRLNPANGLCLSVLHDKAYDQGLLTITPDFIIRVSNRLLKDQSAMAQDYLCRFNGTTITLPKKFTPNPDFLAYHFKHVFVQ</sequence>
<protein>
    <submittedName>
        <fullName evidence="2">HNH endonuclease</fullName>
    </submittedName>
</protein>
<dbReference type="Pfam" id="PF13391">
    <property type="entry name" value="HNH_2"/>
    <property type="match status" value="1"/>
</dbReference>
<dbReference type="EMBL" id="CP157355">
    <property type="protein sequence ID" value="XBL99178.1"/>
    <property type="molecule type" value="Genomic_DNA"/>
</dbReference>
<dbReference type="GO" id="GO:0004519">
    <property type="term" value="F:endonuclease activity"/>
    <property type="evidence" value="ECO:0007669"/>
    <property type="project" value="UniProtKB-KW"/>
</dbReference>
<proteinExistence type="predicted"/>
<reference evidence="2" key="1">
    <citation type="submission" date="2024-05" db="EMBL/GenBank/DDBJ databases">
        <authorList>
            <person name="Yang L."/>
            <person name="Pan L."/>
        </authorList>
    </citation>
    <scope>NUCLEOTIDE SEQUENCE</scope>
    <source>
        <strain evidence="2">FCG-7</strain>
    </source>
</reference>
<dbReference type="AlphaFoldDB" id="A0AAU7F5J9"/>
<evidence type="ECO:0000313" key="2">
    <source>
        <dbReference type="EMBL" id="XBL99178.1"/>
    </source>
</evidence>
<dbReference type="InterPro" id="IPR003615">
    <property type="entry name" value="HNH_nuc"/>
</dbReference>
<feature type="domain" description="HNH nuclease" evidence="1">
    <location>
        <begin position="153"/>
        <end position="203"/>
    </location>
</feature>
<gene>
    <name evidence="2" type="ORF">ABHF33_08790</name>
</gene>
<accession>A0AAU7F5J9</accession>